<dbReference type="Pfam" id="PF01521">
    <property type="entry name" value="Fe-S_biosyn"/>
    <property type="match status" value="1"/>
</dbReference>
<evidence type="ECO:0000313" key="5">
    <source>
        <dbReference type="Proteomes" id="UP000677234"/>
    </source>
</evidence>
<dbReference type="EMBL" id="CP066308">
    <property type="protein sequence ID" value="QQE73887.1"/>
    <property type="molecule type" value="Genomic_DNA"/>
</dbReference>
<reference evidence="3" key="2">
    <citation type="submission" date="2021-04" db="EMBL/GenBank/DDBJ databases">
        <title>Brevibacillus composti FJAT-54423, complete genome.</title>
        <authorList>
            <person name="Tang R."/>
        </authorList>
    </citation>
    <scope>NUCLEOTIDE SEQUENCE</scope>
    <source>
        <strain evidence="3">FJAT-54424</strain>
    </source>
</reference>
<keyword evidence="5" id="KW-1185">Reference proteome</keyword>
<reference evidence="2 4" key="1">
    <citation type="submission" date="2020-12" db="EMBL/GenBank/DDBJ databases">
        <title>strain FJAT-54423T represents a novel species of the genus Brevibacillus.</title>
        <authorList>
            <person name="Tang R."/>
        </authorList>
    </citation>
    <scope>NUCLEOTIDE SEQUENCE [LARGE SCALE GENOMIC DNA]</scope>
    <source>
        <strain evidence="2 4">FJAT-54423</strain>
    </source>
</reference>
<dbReference type="RefSeq" id="WP_198827484.1">
    <property type="nucleotide sequence ID" value="NZ_CP066308.1"/>
</dbReference>
<organism evidence="2 4">
    <name type="scientific">Brevibacillus composti</name>
    <dbReference type="NCBI Taxonomy" id="2796470"/>
    <lineage>
        <taxon>Bacteria</taxon>
        <taxon>Bacillati</taxon>
        <taxon>Bacillota</taxon>
        <taxon>Bacilli</taxon>
        <taxon>Bacillales</taxon>
        <taxon>Paenibacillaceae</taxon>
        <taxon>Brevibacillus</taxon>
    </lineage>
</organism>
<evidence type="ECO:0000313" key="4">
    <source>
        <dbReference type="Proteomes" id="UP000595847"/>
    </source>
</evidence>
<dbReference type="InterPro" id="IPR035903">
    <property type="entry name" value="HesB-like_dom_sf"/>
</dbReference>
<dbReference type="Gene3D" id="2.60.300.12">
    <property type="entry name" value="HesB-like domain"/>
    <property type="match status" value="1"/>
</dbReference>
<feature type="domain" description="Core" evidence="1">
    <location>
        <begin position="4"/>
        <end position="97"/>
    </location>
</feature>
<dbReference type="AlphaFoldDB" id="A0A7T5EJT4"/>
<dbReference type="InterPro" id="IPR000361">
    <property type="entry name" value="ATAP_core_dom"/>
</dbReference>
<gene>
    <name evidence="2" type="ORF">JD108_18805</name>
    <name evidence="3" type="ORF">KDJ56_18745</name>
</gene>
<proteinExistence type="predicted"/>
<dbReference type="Proteomes" id="UP000677234">
    <property type="component" value="Chromosome"/>
</dbReference>
<dbReference type="EMBL" id="CP073708">
    <property type="protein sequence ID" value="QUO40972.1"/>
    <property type="molecule type" value="Genomic_DNA"/>
</dbReference>
<evidence type="ECO:0000313" key="3">
    <source>
        <dbReference type="EMBL" id="QUO40972.1"/>
    </source>
</evidence>
<evidence type="ECO:0000313" key="2">
    <source>
        <dbReference type="EMBL" id="QQE73887.1"/>
    </source>
</evidence>
<sequence>MSIQLRIEPAFARAYQRYADFRPGDTLRLYVRTGGPGTGGLFYAIEKDEREEGDAVFEVEGMRFIIRPSDFWYFDGGELRFDQRYGEYGFSFANPRLLGE</sequence>
<accession>A0A7T5EJT4</accession>
<dbReference type="SUPFAM" id="SSF89360">
    <property type="entry name" value="HesB-like domain"/>
    <property type="match status" value="1"/>
</dbReference>
<dbReference type="KEGG" id="bcop:JD108_18805"/>
<evidence type="ECO:0000259" key="1">
    <source>
        <dbReference type="Pfam" id="PF01521"/>
    </source>
</evidence>
<name>A0A7T5EJT4_9BACL</name>
<dbReference type="Proteomes" id="UP000595847">
    <property type="component" value="Chromosome"/>
</dbReference>
<protein>
    <submittedName>
        <fullName evidence="2">(Fe-S)-binding protein</fullName>
    </submittedName>
</protein>